<dbReference type="OMA" id="NICWIAK"/>
<feature type="domain" description="Phospholipid/glycerol acyltransferase" evidence="20">
    <location>
        <begin position="64"/>
        <end position="178"/>
    </location>
</feature>
<keyword evidence="10" id="KW-0997">Cell inner membrane</keyword>
<dbReference type="GO" id="GO:0006654">
    <property type="term" value="P:phosphatidic acid biosynthetic process"/>
    <property type="evidence" value="ECO:0007669"/>
    <property type="project" value="TreeGrafter"/>
</dbReference>
<comment type="caution">
    <text evidence="22">The sequence shown here is derived from an EMBL/GenBank/DDBJ whole genome shotgun (WGS) entry which is preliminary data.</text>
</comment>
<dbReference type="Proteomes" id="UP000557842">
    <property type="component" value="Unassembled WGS sequence"/>
</dbReference>
<keyword evidence="14 18" id="KW-0594">Phospholipid biosynthesis</keyword>
<dbReference type="InterPro" id="IPR002123">
    <property type="entry name" value="Plipid/glycerol_acylTrfase"/>
</dbReference>
<evidence type="ECO:0000313" key="26">
    <source>
        <dbReference type="Proteomes" id="UP000557842"/>
    </source>
</evidence>
<keyword evidence="25" id="KW-1185">Reference proteome</keyword>
<evidence type="ECO:0000256" key="9">
    <source>
        <dbReference type="ARBA" id="ARBA00022516"/>
    </source>
</evidence>
<evidence type="ECO:0000313" key="22">
    <source>
        <dbReference type="EMBL" id="EAI8859218.1"/>
    </source>
</evidence>
<dbReference type="NCBIfam" id="TIGR00530">
    <property type="entry name" value="AGP_acyltrn"/>
    <property type="match status" value="1"/>
</dbReference>
<sequence>MKILSKIKTILYAIELILSIAGVVLFMAIFKDKNRQIRRMWAKLQRFFIRYQLEVVGKPIDEANLIIINHQSVLDIIVMEEIHPANLSWIAKKEIGKIPIIGKILTIPKMIPIDRKDPRSLPKLIKDVKDRVDNNRVVAMFPEGTRSEGDKLLKFQSGAKIIVSKLNLKVQPVLIINSRNILDTKRFKLNSGLLKVIYMDLIDTSNETWLEETRAKMQALLDQNI</sequence>
<evidence type="ECO:0000259" key="20">
    <source>
        <dbReference type="SMART" id="SM00563"/>
    </source>
</evidence>
<evidence type="ECO:0000256" key="6">
    <source>
        <dbReference type="ARBA" id="ARBA00013211"/>
    </source>
</evidence>
<comment type="domain">
    <text evidence="18">The HXXXXD motif is essential for acyltransferase activity and may constitute the binding site for the phosphate moiety of the glycerol-3-phosphate.</text>
</comment>
<evidence type="ECO:0000313" key="24">
    <source>
        <dbReference type="EMBL" id="EAK0468078.1"/>
    </source>
</evidence>
<dbReference type="AlphaFoldDB" id="A0A5L4VQS9"/>
<evidence type="ECO:0000256" key="4">
    <source>
        <dbReference type="ARBA" id="ARBA00005189"/>
    </source>
</evidence>
<evidence type="ECO:0000256" key="2">
    <source>
        <dbReference type="ARBA" id="ARBA00004417"/>
    </source>
</evidence>
<comment type="pathway">
    <text evidence="3">Phospholipid metabolism; CDP-diacylglycerol biosynthesis; CDP-diacylglycerol from sn-glycerol 3-phosphate: step 2/3.</text>
</comment>
<dbReference type="EMBL" id="AACCXK010000006">
    <property type="protein sequence ID" value="EAK0452933.1"/>
    <property type="molecule type" value="Genomic_DNA"/>
</dbReference>
<evidence type="ECO:0000313" key="23">
    <source>
        <dbReference type="EMBL" id="EAK0452933.1"/>
    </source>
</evidence>
<evidence type="ECO:0000256" key="17">
    <source>
        <dbReference type="ARBA" id="ARBA00037183"/>
    </source>
</evidence>
<dbReference type="PANTHER" id="PTHR10434:SF59">
    <property type="entry name" value="1-ACYL-SN-GLYCEROL-3-PHOSPHATE ACYLTRANSFERASE"/>
    <property type="match status" value="1"/>
</dbReference>
<dbReference type="EMBL" id="AABQDW010000001">
    <property type="protein sequence ID" value="EAI5407291.1"/>
    <property type="molecule type" value="Genomic_DNA"/>
</dbReference>
<reference evidence="22 25" key="1">
    <citation type="submission" date="2018-06" db="EMBL/GenBank/DDBJ databases">
        <authorList>
            <consortium name="PulseNet: The National Subtyping Network for Foodborne Disease Surveillance"/>
            <person name="Tarr C.L."/>
            <person name="Trees E."/>
            <person name="Katz L.S."/>
            <person name="Carleton-Romer H.A."/>
            <person name="Stroika S."/>
            <person name="Kucerova Z."/>
            <person name="Roache K.F."/>
            <person name="Sabol A.L."/>
            <person name="Besser J."/>
            <person name="Gerner-Smidt P."/>
        </authorList>
    </citation>
    <scope>NUCLEOTIDE SEQUENCE [LARGE SCALE GENOMIC DNA]</scope>
    <source>
        <strain evidence="23">2014D-0197</strain>
        <strain evidence="21 26">2016D-0221</strain>
        <strain evidence="24">D4313</strain>
        <strain evidence="22 25">PNUSAC001503</strain>
    </source>
</reference>
<organism evidence="22 25">
    <name type="scientific">Campylobacter fetus</name>
    <dbReference type="NCBI Taxonomy" id="196"/>
    <lineage>
        <taxon>Bacteria</taxon>
        <taxon>Pseudomonadati</taxon>
        <taxon>Campylobacterota</taxon>
        <taxon>Epsilonproteobacteria</taxon>
        <taxon>Campylobacterales</taxon>
        <taxon>Campylobacteraceae</taxon>
        <taxon>Campylobacter</taxon>
    </lineage>
</organism>
<keyword evidence="19" id="KW-0812">Transmembrane</keyword>
<dbReference type="EC" id="2.3.1.51" evidence="6 18"/>
<dbReference type="InterPro" id="IPR004552">
    <property type="entry name" value="AGP_acyltrans"/>
</dbReference>
<comment type="function">
    <text evidence="17">Converts lysophosphatidic acid (LPA) into phosphatidic acid by incorporating acyl moiety at the 2 position.</text>
</comment>
<evidence type="ECO:0000256" key="16">
    <source>
        <dbReference type="ARBA" id="ARBA00023315"/>
    </source>
</evidence>
<keyword evidence="11 18" id="KW-0808">Transferase</keyword>
<evidence type="ECO:0000256" key="13">
    <source>
        <dbReference type="ARBA" id="ARBA00023136"/>
    </source>
</evidence>
<proteinExistence type="inferred from homology"/>
<accession>A0A5L4VQS9</accession>
<evidence type="ECO:0000256" key="5">
    <source>
        <dbReference type="ARBA" id="ARBA00008655"/>
    </source>
</evidence>
<evidence type="ECO:0000256" key="18">
    <source>
        <dbReference type="RuleBase" id="RU361267"/>
    </source>
</evidence>
<dbReference type="EMBL" id="AACCXM010000001">
    <property type="protein sequence ID" value="EAK0468078.1"/>
    <property type="molecule type" value="Genomic_DNA"/>
</dbReference>
<dbReference type="PANTHER" id="PTHR10434">
    <property type="entry name" value="1-ACYL-SN-GLYCEROL-3-PHOSPHATE ACYLTRANSFERASE"/>
    <property type="match status" value="1"/>
</dbReference>
<evidence type="ECO:0000313" key="25">
    <source>
        <dbReference type="Proteomes" id="UP000535509"/>
    </source>
</evidence>
<evidence type="ECO:0000256" key="10">
    <source>
        <dbReference type="ARBA" id="ARBA00022519"/>
    </source>
</evidence>
<evidence type="ECO:0000256" key="15">
    <source>
        <dbReference type="ARBA" id="ARBA00023264"/>
    </source>
</evidence>
<dbReference type="RefSeq" id="WP_011732014.1">
    <property type="nucleotide sequence ID" value="NZ_AABUZP020000005.1"/>
</dbReference>
<comment type="similarity">
    <text evidence="5 18">Belongs to the 1-acyl-sn-glycerol-3-phosphate acyltransferase family.</text>
</comment>
<keyword evidence="13 19" id="KW-0472">Membrane</keyword>
<dbReference type="EMBL" id="AABTCC010000013">
    <property type="protein sequence ID" value="EAI8859218.1"/>
    <property type="molecule type" value="Genomic_DNA"/>
</dbReference>
<dbReference type="Proteomes" id="UP000535509">
    <property type="component" value="Unassembled WGS sequence"/>
</dbReference>
<evidence type="ECO:0000256" key="3">
    <source>
        <dbReference type="ARBA" id="ARBA00004728"/>
    </source>
</evidence>
<evidence type="ECO:0000313" key="21">
    <source>
        <dbReference type="EMBL" id="EAI5407291.1"/>
    </source>
</evidence>
<dbReference type="GO" id="GO:0003841">
    <property type="term" value="F:1-acylglycerol-3-phosphate O-acyltransferase activity"/>
    <property type="evidence" value="ECO:0007669"/>
    <property type="project" value="UniProtKB-UniRule"/>
</dbReference>
<evidence type="ECO:0000256" key="1">
    <source>
        <dbReference type="ARBA" id="ARBA00001141"/>
    </source>
</evidence>
<evidence type="ECO:0000256" key="7">
    <source>
        <dbReference type="ARBA" id="ARBA00016139"/>
    </source>
</evidence>
<keyword evidence="9 18" id="KW-0444">Lipid biosynthesis</keyword>
<evidence type="ECO:0000256" key="12">
    <source>
        <dbReference type="ARBA" id="ARBA00023098"/>
    </source>
</evidence>
<dbReference type="GeneID" id="61064781"/>
<dbReference type="GO" id="GO:0016024">
    <property type="term" value="P:CDP-diacylglycerol biosynthetic process"/>
    <property type="evidence" value="ECO:0007669"/>
    <property type="project" value="UniProtKB-UniPathway"/>
</dbReference>
<dbReference type="GO" id="GO:0005886">
    <property type="term" value="C:plasma membrane"/>
    <property type="evidence" value="ECO:0007669"/>
    <property type="project" value="UniProtKB-SubCell"/>
</dbReference>
<evidence type="ECO:0000256" key="14">
    <source>
        <dbReference type="ARBA" id="ARBA00023209"/>
    </source>
</evidence>
<feature type="transmembrane region" description="Helical" evidence="19">
    <location>
        <begin position="12"/>
        <end position="30"/>
    </location>
</feature>
<dbReference type="Pfam" id="PF01553">
    <property type="entry name" value="Acyltransferase"/>
    <property type="match status" value="1"/>
</dbReference>
<gene>
    <name evidence="23" type="ORF">AAH17_04590</name>
    <name evidence="24" type="ORF">AAH24_01650</name>
    <name evidence="21" type="ORF">BVH53_01005</name>
    <name evidence="22" type="ORF">CX802_05125</name>
</gene>
<comment type="catalytic activity">
    <reaction evidence="1 18">
        <text>a 1-acyl-sn-glycero-3-phosphate + an acyl-CoA = a 1,2-diacyl-sn-glycero-3-phosphate + CoA</text>
        <dbReference type="Rhea" id="RHEA:19709"/>
        <dbReference type="ChEBI" id="CHEBI:57287"/>
        <dbReference type="ChEBI" id="CHEBI:57970"/>
        <dbReference type="ChEBI" id="CHEBI:58342"/>
        <dbReference type="ChEBI" id="CHEBI:58608"/>
        <dbReference type="EC" id="2.3.1.51"/>
    </reaction>
</comment>
<comment type="pathway">
    <text evidence="4">Lipid metabolism.</text>
</comment>
<dbReference type="CDD" id="cd07989">
    <property type="entry name" value="LPLAT_AGPAT-like"/>
    <property type="match status" value="1"/>
</dbReference>
<keyword evidence="16 18" id="KW-0012">Acyltransferase</keyword>
<comment type="subcellular location">
    <subcellularLocation>
        <location evidence="2">Cell inner membrane</location>
        <topology evidence="2">Peripheral membrane protein</topology>
    </subcellularLocation>
</comment>
<evidence type="ECO:0000256" key="19">
    <source>
        <dbReference type="SAM" id="Phobius"/>
    </source>
</evidence>
<dbReference type="UniPathway" id="UPA00557">
    <property type="reaction ID" value="UER00613"/>
</dbReference>
<evidence type="ECO:0000256" key="11">
    <source>
        <dbReference type="ARBA" id="ARBA00022679"/>
    </source>
</evidence>
<evidence type="ECO:0000256" key="8">
    <source>
        <dbReference type="ARBA" id="ARBA00022475"/>
    </source>
</evidence>
<keyword evidence="19" id="KW-1133">Transmembrane helix</keyword>
<name>A0A5L4VQS9_CAMFE</name>
<keyword evidence="15 18" id="KW-1208">Phospholipid metabolism</keyword>
<protein>
    <recommendedName>
        <fullName evidence="7 18">1-acyl-sn-glycerol-3-phosphate acyltransferase</fullName>
        <ecNumber evidence="6 18">2.3.1.51</ecNumber>
    </recommendedName>
</protein>
<keyword evidence="12 18" id="KW-0443">Lipid metabolism</keyword>
<dbReference type="SUPFAM" id="SSF69593">
    <property type="entry name" value="Glycerol-3-phosphate (1)-acyltransferase"/>
    <property type="match status" value="1"/>
</dbReference>
<dbReference type="SMART" id="SM00563">
    <property type="entry name" value="PlsC"/>
    <property type="match status" value="1"/>
</dbReference>
<keyword evidence="8" id="KW-1003">Cell membrane</keyword>